<organism evidence="1 2">
    <name type="scientific">Trametes pubescens</name>
    <name type="common">White-rot fungus</name>
    <dbReference type="NCBI Taxonomy" id="154538"/>
    <lineage>
        <taxon>Eukaryota</taxon>
        <taxon>Fungi</taxon>
        <taxon>Dikarya</taxon>
        <taxon>Basidiomycota</taxon>
        <taxon>Agaricomycotina</taxon>
        <taxon>Agaricomycetes</taxon>
        <taxon>Polyporales</taxon>
        <taxon>Polyporaceae</taxon>
        <taxon>Trametes</taxon>
    </lineage>
</organism>
<comment type="caution">
    <text evidence="1">The sequence shown here is derived from an EMBL/GenBank/DDBJ whole genome shotgun (WGS) entry which is preliminary data.</text>
</comment>
<dbReference type="OrthoDB" id="2751476at2759"/>
<accession>A0A1M2W7Q3</accession>
<keyword evidence="2" id="KW-1185">Reference proteome</keyword>
<gene>
    <name evidence="1" type="ORF">TRAPUB_1508</name>
</gene>
<reference evidence="1 2" key="1">
    <citation type="submission" date="2016-10" db="EMBL/GenBank/DDBJ databases">
        <title>Genome sequence of the basidiomycete white-rot fungus Trametes pubescens.</title>
        <authorList>
            <person name="Makela M.R."/>
            <person name="Granchi Z."/>
            <person name="Peng M."/>
            <person name="De Vries R.P."/>
            <person name="Grigoriev I."/>
            <person name="Riley R."/>
            <person name="Hilden K."/>
        </authorList>
    </citation>
    <scope>NUCLEOTIDE SEQUENCE [LARGE SCALE GENOMIC DNA]</scope>
    <source>
        <strain evidence="1 2">FBCC735</strain>
    </source>
</reference>
<name>A0A1M2W7Q3_TRAPU</name>
<proteinExistence type="predicted"/>
<evidence type="ECO:0000313" key="1">
    <source>
        <dbReference type="EMBL" id="OJT15856.1"/>
    </source>
</evidence>
<sequence length="156" mass="17697">MDESTAFTSTEPMTRKQRGKLYYLWKSTGICVPFADDRKLHTNTQAVTKAEAWVLIRMLLDGVRPTSAYIDSLGRSLVPLAWLTRLISVMGVPRTVMHRTLDSLTLGQASVLIGRLREDQEQLFKSRGAMVMLENAVKYVQAELPTQKGRTTWRPQ</sequence>
<protein>
    <submittedName>
        <fullName evidence="1">Uncharacterized protein</fullName>
    </submittedName>
</protein>
<evidence type="ECO:0000313" key="2">
    <source>
        <dbReference type="Proteomes" id="UP000184267"/>
    </source>
</evidence>
<dbReference type="AlphaFoldDB" id="A0A1M2W7Q3"/>
<dbReference type="EMBL" id="MNAD01000105">
    <property type="protein sequence ID" value="OJT15856.1"/>
    <property type="molecule type" value="Genomic_DNA"/>
</dbReference>
<dbReference type="Proteomes" id="UP000184267">
    <property type="component" value="Unassembled WGS sequence"/>
</dbReference>